<evidence type="ECO:0000256" key="4">
    <source>
        <dbReference type="ARBA" id="ARBA00023163"/>
    </source>
</evidence>
<organism evidence="8 9">
    <name type="scientific">Coniosporium apollinis (strain CBS 100218)</name>
    <name type="common">Rock-inhabiting black yeast</name>
    <dbReference type="NCBI Taxonomy" id="1168221"/>
    <lineage>
        <taxon>Eukaryota</taxon>
        <taxon>Fungi</taxon>
        <taxon>Dikarya</taxon>
        <taxon>Ascomycota</taxon>
        <taxon>Pezizomycotina</taxon>
        <taxon>Dothideomycetes</taxon>
        <taxon>Dothideomycetes incertae sedis</taxon>
        <taxon>Coniosporium</taxon>
    </lineage>
</organism>
<dbReference type="SMART" id="SM00906">
    <property type="entry name" value="Fungal_trans"/>
    <property type="match status" value="1"/>
</dbReference>
<reference evidence="9" key="1">
    <citation type="submission" date="2012-06" db="EMBL/GenBank/DDBJ databases">
        <title>The genome sequence of Coniosporium apollinis CBS 100218.</title>
        <authorList>
            <consortium name="The Broad Institute Genome Sequencing Platform"/>
            <person name="Cuomo C."/>
            <person name="Gorbushina A."/>
            <person name="Noack S."/>
            <person name="Walker B."/>
            <person name="Young S.K."/>
            <person name="Zeng Q."/>
            <person name="Gargeya S."/>
            <person name="Fitzgerald M."/>
            <person name="Haas B."/>
            <person name="Abouelleil A."/>
            <person name="Alvarado L."/>
            <person name="Arachchi H.M."/>
            <person name="Berlin A.M."/>
            <person name="Chapman S.B."/>
            <person name="Goldberg J."/>
            <person name="Griggs A."/>
            <person name="Gujja S."/>
            <person name="Hansen M."/>
            <person name="Howarth C."/>
            <person name="Imamovic A."/>
            <person name="Larimer J."/>
            <person name="McCowan C."/>
            <person name="Montmayeur A."/>
            <person name="Murphy C."/>
            <person name="Neiman D."/>
            <person name="Pearson M."/>
            <person name="Priest M."/>
            <person name="Roberts A."/>
            <person name="Saif S."/>
            <person name="Shea T."/>
            <person name="Sisk P."/>
            <person name="Sykes S."/>
            <person name="Wortman J."/>
            <person name="Nusbaum C."/>
            <person name="Birren B."/>
        </authorList>
    </citation>
    <scope>NUCLEOTIDE SEQUENCE [LARGE SCALE GENOMIC DNA]</scope>
    <source>
        <strain evidence="9">CBS 100218</strain>
    </source>
</reference>
<dbReference type="PROSITE" id="PS50048">
    <property type="entry name" value="ZN2_CY6_FUNGAL_2"/>
    <property type="match status" value="1"/>
</dbReference>
<dbReference type="GO" id="GO:0000981">
    <property type="term" value="F:DNA-binding transcription factor activity, RNA polymerase II-specific"/>
    <property type="evidence" value="ECO:0007669"/>
    <property type="project" value="InterPro"/>
</dbReference>
<dbReference type="CDD" id="cd00067">
    <property type="entry name" value="GAL4"/>
    <property type="match status" value="1"/>
</dbReference>
<dbReference type="GO" id="GO:0003677">
    <property type="term" value="F:DNA binding"/>
    <property type="evidence" value="ECO:0007669"/>
    <property type="project" value="InterPro"/>
</dbReference>
<accession>R7YZZ4</accession>
<dbReference type="Pfam" id="PF04082">
    <property type="entry name" value="Fungal_trans"/>
    <property type="match status" value="1"/>
</dbReference>
<keyword evidence="2" id="KW-0479">Metal-binding</keyword>
<dbReference type="EMBL" id="JH767587">
    <property type="protein sequence ID" value="EON67472.1"/>
    <property type="molecule type" value="Genomic_DNA"/>
</dbReference>
<dbReference type="Pfam" id="PF00172">
    <property type="entry name" value="Zn_clus"/>
    <property type="match status" value="1"/>
</dbReference>
<dbReference type="InterPro" id="IPR001138">
    <property type="entry name" value="Zn2Cys6_DnaBD"/>
</dbReference>
<evidence type="ECO:0000259" key="7">
    <source>
        <dbReference type="PROSITE" id="PS50048"/>
    </source>
</evidence>
<dbReference type="OMA" id="ISVAHCQ"/>
<dbReference type="Gene3D" id="4.10.240.10">
    <property type="entry name" value="Zn(2)-C6 fungal-type DNA-binding domain"/>
    <property type="match status" value="1"/>
</dbReference>
<sequence>MTVAEPDSPSDTFFNDLSQSYDYQNADSGPPNGRTRSTENVREGDGASKIKRIACVLCRKRKLKCDGNRPTCGTCKRLSHDCAYDEVRRKSGPKRGYVKALEARLHQVETLLKTQDSTAEPANNGRDAVNQTFPMGALPQHIRGAGAEASNANLMNDDDVAQMFDTSNLTPPDSFPMLQNNSLGDAATSNEEQFSWEMIGLGLDEPLPNQDVINELHQIFFDKLHPSVSMIHKPRYLAAMNLAPHMRPPVCLRYIMWCWAASVTEKYDALQEHFYMRARKYAQMDEMKGHGEATITLAHTQAWALIASYEFKLMYFPRAWLSVGRAVRLSQMMQLHRMDGVGLDVKQCLQPPRDWTEREERRRTFWMCFCIDRYASIGTGWPMTIDERDILSNLPATDDAFDRSRPMTSITLEEALSPSGAASLSPFAGVAVMACLFGRNLTHLHRPSPNDNDADLNGEYWRRHRAMENYLLNTAMALPDQLRLPANLSNANVVFLNMCIHTSAICLHQAAIFKADKFNLPPNIATESKIRCVTAAAEIASIMRMICHLDLSTMSPFISFSVYVAARVFVQYLRTKPKDQNISSSLQFLLQAMQALKRKNPLTESFLAQLDLDLQSAGLPPSQPRNEFYQPGAAPEIPRNTDSVGCVALYEIRESQLPPQQRTRPTFGDHGLSAHTNPNRSPEGESPGPPFHVAQSVSLDVPPAPPFGYDPRQDSRKPVSNFGFLPQSGTVIPQVGVDARVHTLADQLLNTNSGGDTDMDASPDVSGDQATPSASSRHGSSATNSYTSPQEHSARHASSPPQNTNRPGFGSTGGASQPFFSNVPVADDFAAMAAGFPDPPEAFPWDIGGGGTGFSPLPDGSWDQVLGDIGGSWNGLLAQTGDGYMGKRT</sequence>
<keyword evidence="9" id="KW-1185">Reference proteome</keyword>
<dbReference type="Proteomes" id="UP000016924">
    <property type="component" value="Unassembled WGS sequence"/>
</dbReference>
<dbReference type="GO" id="GO:0006351">
    <property type="term" value="P:DNA-templated transcription"/>
    <property type="evidence" value="ECO:0007669"/>
    <property type="project" value="InterPro"/>
</dbReference>
<feature type="region of interest" description="Disordered" evidence="6">
    <location>
        <begin position="619"/>
        <end position="639"/>
    </location>
</feature>
<dbReference type="RefSeq" id="XP_007782789.1">
    <property type="nucleotide sequence ID" value="XM_007784599.1"/>
</dbReference>
<dbReference type="eggNOG" id="ENOG502QVC1">
    <property type="taxonomic scope" value="Eukaryota"/>
</dbReference>
<feature type="compositionally biased region" description="Basic and acidic residues" evidence="6">
    <location>
        <begin position="36"/>
        <end position="45"/>
    </location>
</feature>
<dbReference type="GO" id="GO:0005634">
    <property type="term" value="C:nucleus"/>
    <property type="evidence" value="ECO:0007669"/>
    <property type="project" value="UniProtKB-SubCell"/>
</dbReference>
<evidence type="ECO:0000256" key="6">
    <source>
        <dbReference type="SAM" id="MobiDB-lite"/>
    </source>
</evidence>
<feature type="compositionally biased region" description="Polar residues" evidence="6">
    <location>
        <begin position="9"/>
        <end position="27"/>
    </location>
</feature>
<dbReference type="STRING" id="1168221.R7YZZ4"/>
<dbReference type="SMART" id="SM00066">
    <property type="entry name" value="GAL4"/>
    <property type="match status" value="1"/>
</dbReference>
<feature type="region of interest" description="Disordered" evidence="6">
    <location>
        <begin position="749"/>
        <end position="820"/>
    </location>
</feature>
<dbReference type="InterPro" id="IPR007219">
    <property type="entry name" value="XnlR_reg_dom"/>
</dbReference>
<dbReference type="GeneID" id="19904037"/>
<dbReference type="PANTHER" id="PTHR47338">
    <property type="entry name" value="ZN(II)2CYS6 TRANSCRIPTION FACTOR (EUROFUNG)-RELATED"/>
    <property type="match status" value="1"/>
</dbReference>
<dbReference type="OrthoDB" id="5600212at2759"/>
<dbReference type="PROSITE" id="PS00463">
    <property type="entry name" value="ZN2_CY6_FUNGAL_1"/>
    <property type="match status" value="1"/>
</dbReference>
<comment type="subcellular location">
    <subcellularLocation>
        <location evidence="1">Nucleus</location>
    </subcellularLocation>
</comment>
<feature type="domain" description="Zn(2)-C6 fungal-type" evidence="7">
    <location>
        <begin position="54"/>
        <end position="84"/>
    </location>
</feature>
<dbReference type="SUPFAM" id="SSF57701">
    <property type="entry name" value="Zn2/Cys6 DNA-binding domain"/>
    <property type="match status" value="1"/>
</dbReference>
<evidence type="ECO:0000313" key="9">
    <source>
        <dbReference type="Proteomes" id="UP000016924"/>
    </source>
</evidence>
<name>R7YZZ4_CONA1</name>
<feature type="region of interest" description="Disordered" evidence="6">
    <location>
        <begin position="655"/>
        <end position="722"/>
    </location>
</feature>
<evidence type="ECO:0000256" key="1">
    <source>
        <dbReference type="ARBA" id="ARBA00004123"/>
    </source>
</evidence>
<feature type="region of interest" description="Disordered" evidence="6">
    <location>
        <begin position="1"/>
        <end position="45"/>
    </location>
</feature>
<gene>
    <name evidence="8" type="ORF">W97_06726</name>
</gene>
<dbReference type="InterPro" id="IPR036864">
    <property type="entry name" value="Zn2-C6_fun-type_DNA-bd_sf"/>
</dbReference>
<keyword evidence="5" id="KW-0539">Nucleus</keyword>
<evidence type="ECO:0000256" key="2">
    <source>
        <dbReference type="ARBA" id="ARBA00022723"/>
    </source>
</evidence>
<dbReference type="GO" id="GO:0008270">
    <property type="term" value="F:zinc ion binding"/>
    <property type="evidence" value="ECO:0007669"/>
    <property type="project" value="InterPro"/>
</dbReference>
<protein>
    <recommendedName>
        <fullName evidence="7">Zn(2)-C6 fungal-type domain-containing protein</fullName>
    </recommendedName>
</protein>
<dbReference type="HOGENOM" id="CLU_011017_0_2_1"/>
<keyword evidence="3" id="KW-0805">Transcription regulation</keyword>
<evidence type="ECO:0000256" key="5">
    <source>
        <dbReference type="ARBA" id="ARBA00023242"/>
    </source>
</evidence>
<feature type="compositionally biased region" description="Polar residues" evidence="6">
    <location>
        <begin position="768"/>
        <end position="791"/>
    </location>
</feature>
<keyword evidence="4" id="KW-0804">Transcription</keyword>
<dbReference type="CDD" id="cd12148">
    <property type="entry name" value="fungal_TF_MHR"/>
    <property type="match status" value="1"/>
</dbReference>
<evidence type="ECO:0000256" key="3">
    <source>
        <dbReference type="ARBA" id="ARBA00023015"/>
    </source>
</evidence>
<dbReference type="InterPro" id="IPR050815">
    <property type="entry name" value="TF_fung"/>
</dbReference>
<dbReference type="AlphaFoldDB" id="R7YZZ4"/>
<dbReference type="PANTHER" id="PTHR47338:SF10">
    <property type="entry name" value="TRANSCRIPTION FACTOR DOMAIN-CONTAINING PROTEIN-RELATED"/>
    <property type="match status" value="1"/>
</dbReference>
<evidence type="ECO:0000313" key="8">
    <source>
        <dbReference type="EMBL" id="EON67472.1"/>
    </source>
</evidence>
<proteinExistence type="predicted"/>